<proteinExistence type="predicted"/>
<sequence length="326" mass="38281">MKRESPLSEYRAVRELTYAWLYYFLSLQYSFLGDPKNGIHFRIQKTLWSEVFGELRRKFFGELLVRSRYIPRMINVTPEFGKDYTYLRKQTGVLEFSEEVVRREELETADQEIFDFLTQDWNRIYIQEREKASILGYVAEYLLGHGVKEDELKEMTLPEFSETAIAHNLPGLKDINLLQEEIGLTKEQTYSLLYAQGQGAQWLAIYNKNGERKGKVYELITKMYRRQIAEALSRNATEEEIRSLMISPDDDEIKEALGLFEVGISDSLRSRREKRYEKLVTDHLNRDMTRLAFTEVQINFNNGKLLYLANEKPSATYVRFAGGSYT</sequence>
<dbReference type="AlphaFoldDB" id="A0AAP9WQ91"/>
<name>A0AAP9WQ91_LEPIR</name>
<reference evidence="1" key="1">
    <citation type="submission" date="2019-09" db="EMBL/GenBank/DDBJ databases">
        <title>Comparative Genomics of Leptospira interrogans Reveals Genome Plasticity - A Common Adaptive Strategy for Survival in Various Hosts.</title>
        <authorList>
            <person name="Ramli S.R."/>
            <person name="Bunk B."/>
            <person name="Goris M."/>
            <person name="Bhuju S."/>
            <person name="Jarek M."/>
            <person name="Sproer C."/>
            <person name="Mustakim S."/>
            <person name="Strommenger B."/>
            <person name="Pessler F."/>
        </authorList>
    </citation>
    <scope>NUCLEOTIDE SEQUENCE</scope>
    <source>
        <strain evidence="1">1489</strain>
        <plasmid evidence="1">p4</plasmid>
    </source>
</reference>
<accession>A0AAP9WQ91</accession>
<evidence type="ECO:0000313" key="2">
    <source>
        <dbReference type="Proteomes" id="UP000663255"/>
    </source>
</evidence>
<dbReference type="EMBL" id="CP043897">
    <property type="protein sequence ID" value="QOI53145.1"/>
    <property type="molecule type" value="Genomic_DNA"/>
</dbReference>
<protein>
    <submittedName>
        <fullName evidence="1">Uncharacterized protein</fullName>
    </submittedName>
</protein>
<evidence type="ECO:0000313" key="1">
    <source>
        <dbReference type="EMBL" id="QOI53145.1"/>
    </source>
</evidence>
<organism evidence="1 2">
    <name type="scientific">Leptospira interrogans serovar Bataviae</name>
    <dbReference type="NCBI Taxonomy" id="312175"/>
    <lineage>
        <taxon>Bacteria</taxon>
        <taxon>Pseudomonadati</taxon>
        <taxon>Spirochaetota</taxon>
        <taxon>Spirochaetia</taxon>
        <taxon>Leptospirales</taxon>
        <taxon>Leptospiraceae</taxon>
        <taxon>Leptospira</taxon>
    </lineage>
</organism>
<geneLocation type="plasmid" evidence="1 2">
    <name>p4</name>
</geneLocation>
<dbReference type="RefSeq" id="WP_192505169.1">
    <property type="nucleotide sequence ID" value="NZ_CP043897.1"/>
</dbReference>
<gene>
    <name evidence="1" type="ORF">Lepto1489_22505</name>
</gene>
<keyword evidence="1" id="KW-0614">Plasmid</keyword>
<dbReference type="Proteomes" id="UP000663255">
    <property type="component" value="Plasmid p4"/>
</dbReference>